<evidence type="ECO:0000313" key="2">
    <source>
        <dbReference type="EMBL" id="CCQ32871.1"/>
    </source>
</evidence>
<reference evidence="2 3" key="1">
    <citation type="journal article" date="2014" name="Environ. Microbiol.">
        <title>Halorhabdus tiamatea: proteogenomics and glycosidase activity measurements identify the first cultivated euryarchaeon from a deep-sea anoxic brine lake as potential polysaccharide degrader.</title>
        <authorList>
            <person name="Werner J."/>
            <person name="Ferrer M."/>
            <person name="Michel G."/>
            <person name="Mann A.J."/>
            <person name="Huang S."/>
            <person name="Juarez S."/>
            <person name="Ciordia S."/>
            <person name="Albar J.P."/>
            <person name="Alcaide M."/>
            <person name="La Cono V."/>
            <person name="Yakimov M.M."/>
            <person name="Antunes A."/>
            <person name="Taborda M."/>
            <person name="Da Costa M.S."/>
            <person name="Amann R.I."/>
            <person name="Gloeckner F.O."/>
            <person name="Golyshina O.V."/>
            <person name="Golyshin P.N."/>
            <person name="Teeling H."/>
        </authorList>
    </citation>
    <scope>NUCLEOTIDE SEQUENCE [LARGE SCALE GENOMIC DNA]</scope>
    <source>
        <strain evidence="3">SARL4B</strain>
    </source>
</reference>
<organism evidence="2 3">
    <name type="scientific">Halorhabdus tiamatea SARL4B</name>
    <dbReference type="NCBI Taxonomy" id="1033806"/>
    <lineage>
        <taxon>Archaea</taxon>
        <taxon>Methanobacteriati</taxon>
        <taxon>Methanobacteriota</taxon>
        <taxon>Stenosarchaea group</taxon>
        <taxon>Halobacteria</taxon>
        <taxon>Halobacteriales</taxon>
        <taxon>Haloarculaceae</taxon>
        <taxon>Halorhabdus</taxon>
    </lineage>
</organism>
<dbReference type="EMBL" id="HF571520">
    <property type="protein sequence ID" value="CCQ32871.1"/>
    <property type="molecule type" value="Genomic_DNA"/>
</dbReference>
<dbReference type="Proteomes" id="UP000015381">
    <property type="component" value="Chromosome I"/>
</dbReference>
<gene>
    <name evidence="2" type="ORF">HTIA_0731</name>
</gene>
<evidence type="ECO:0000256" key="1">
    <source>
        <dbReference type="SAM" id="MobiDB-lite"/>
    </source>
</evidence>
<accession>S6D7R3</accession>
<sequence>MIVESDGEMVYWESHKIEPAPDNGQTNTETIVPDLPEESETIVVHSRVDGQRRTIDLGRDDFDGECVLPSFIWQKSEDVFGTTVNLVADLSDPPEAISCQN</sequence>
<feature type="region of interest" description="Disordered" evidence="1">
    <location>
        <begin position="15"/>
        <end position="35"/>
    </location>
</feature>
<keyword evidence="3" id="KW-1185">Reference proteome</keyword>
<evidence type="ECO:0000313" key="3">
    <source>
        <dbReference type="Proteomes" id="UP000015381"/>
    </source>
</evidence>
<protein>
    <submittedName>
        <fullName evidence="2">Uncharacterized protein</fullName>
    </submittedName>
</protein>
<proteinExistence type="predicted"/>
<name>S6D7R3_9EURY</name>
<dbReference type="KEGG" id="hti:HTIA_0731"/>
<dbReference type="AlphaFoldDB" id="S6D7R3"/>
<dbReference type="HOGENOM" id="CLU_2284980_0_0_2"/>